<name>A0ACC2NRD8_9HYME</name>
<evidence type="ECO:0000313" key="2">
    <source>
        <dbReference type="Proteomes" id="UP001239111"/>
    </source>
</evidence>
<dbReference type="Proteomes" id="UP001239111">
    <property type="component" value="Chromosome 3"/>
</dbReference>
<evidence type="ECO:0000313" key="1">
    <source>
        <dbReference type="EMBL" id="KAJ8673664.1"/>
    </source>
</evidence>
<sequence length="606" mass="69395">MPALKVWNLSRTRKFCIPYKPESELTVEFAIEAGSLKHQYDGHSLVLLDGTIIDDSECLIAFKDEVLLLLTADEASGLQNDNSGYETLSPSTEPRVLSDSSINPKESKDHDEQVDGIPLANLPVNNLTRPENSNHKKARHTSAQVVRNDNNSRHSTDANSINQPKNSSPPKTFKNFKVPFNKFRSDVVFEMNRYEDQSIEMGENPKKRVRTAVSQRVMGEMRMIGHNAKKPDFEKVALDLRDKWLSVFKDLTEDGESGGEGVASYIRTLANRNWYCNRLERSKNGTKERIPINMARGVMSLQAGCPNWQPKNEPTEEEVESARTYLFGYRPFNLKDDNIAESVTEAFTRSFPDRREYLTNLNSSPTVQDILQVWPCILKNAYFYRHYDLLTNVSSDRISQSFIDKRIKIFVYAVQNSLIETNADISSQGRSYLAMSLIFQKFNEQMDRVFIPLTVSNNLQGEWPFDYPSVRVMIAVGDGQDNVHEPQTYKKEYSPIIDKKKIFSTFYFEEVLAGLLCSYFVLNRIYPEPCSATFEFVQMYFVNVYYSDGCRGKLGKQKEKALTLNNALKKINVAEFFSRQEINSLDSNLINRLISFQLLLPITVTL</sequence>
<comment type="caution">
    <text evidence="1">The sequence shown here is derived from an EMBL/GenBank/DDBJ whole genome shotgun (WGS) entry which is preliminary data.</text>
</comment>
<organism evidence="1 2">
    <name type="scientific">Eretmocerus hayati</name>
    <dbReference type="NCBI Taxonomy" id="131215"/>
    <lineage>
        <taxon>Eukaryota</taxon>
        <taxon>Metazoa</taxon>
        <taxon>Ecdysozoa</taxon>
        <taxon>Arthropoda</taxon>
        <taxon>Hexapoda</taxon>
        <taxon>Insecta</taxon>
        <taxon>Pterygota</taxon>
        <taxon>Neoptera</taxon>
        <taxon>Endopterygota</taxon>
        <taxon>Hymenoptera</taxon>
        <taxon>Apocrita</taxon>
        <taxon>Proctotrupomorpha</taxon>
        <taxon>Chalcidoidea</taxon>
        <taxon>Aphelinidae</taxon>
        <taxon>Aphelininae</taxon>
        <taxon>Eretmocerus</taxon>
    </lineage>
</organism>
<protein>
    <submittedName>
        <fullName evidence="1">Uncharacterized protein</fullName>
    </submittedName>
</protein>
<accession>A0ACC2NRD8</accession>
<gene>
    <name evidence="1" type="ORF">QAD02_004926</name>
</gene>
<dbReference type="EMBL" id="CM056743">
    <property type="protein sequence ID" value="KAJ8673664.1"/>
    <property type="molecule type" value="Genomic_DNA"/>
</dbReference>
<proteinExistence type="predicted"/>
<reference evidence="1" key="1">
    <citation type="submission" date="2023-04" db="EMBL/GenBank/DDBJ databases">
        <title>A chromosome-level genome assembly of the parasitoid wasp Eretmocerus hayati.</title>
        <authorList>
            <person name="Zhong Y."/>
            <person name="Liu S."/>
            <person name="Liu Y."/>
        </authorList>
    </citation>
    <scope>NUCLEOTIDE SEQUENCE</scope>
    <source>
        <strain evidence="1">ZJU_SS_LIU_2023</strain>
    </source>
</reference>
<keyword evidence="2" id="KW-1185">Reference proteome</keyword>